<gene>
    <name evidence="1" type="ORF">PPRIM_AZ9-3.1.T2130006</name>
</gene>
<proteinExistence type="predicted"/>
<reference evidence="1" key="1">
    <citation type="submission" date="2021-01" db="EMBL/GenBank/DDBJ databases">
        <authorList>
            <consortium name="Genoscope - CEA"/>
            <person name="William W."/>
        </authorList>
    </citation>
    <scope>NUCLEOTIDE SEQUENCE</scope>
</reference>
<evidence type="ECO:0000313" key="1">
    <source>
        <dbReference type="EMBL" id="CAD8117857.1"/>
    </source>
</evidence>
<organism evidence="1 2">
    <name type="scientific">Paramecium primaurelia</name>
    <dbReference type="NCBI Taxonomy" id="5886"/>
    <lineage>
        <taxon>Eukaryota</taxon>
        <taxon>Sar</taxon>
        <taxon>Alveolata</taxon>
        <taxon>Ciliophora</taxon>
        <taxon>Intramacronucleata</taxon>
        <taxon>Oligohymenophorea</taxon>
        <taxon>Peniculida</taxon>
        <taxon>Parameciidae</taxon>
        <taxon>Paramecium</taxon>
    </lineage>
</organism>
<accession>A0A8S1QTA0</accession>
<dbReference type="EMBL" id="CAJJDM010000222">
    <property type="protein sequence ID" value="CAD8117857.1"/>
    <property type="molecule type" value="Genomic_DNA"/>
</dbReference>
<protein>
    <submittedName>
        <fullName evidence="1">Uncharacterized protein</fullName>
    </submittedName>
</protein>
<dbReference type="PROSITE" id="PS51257">
    <property type="entry name" value="PROKAR_LIPOPROTEIN"/>
    <property type="match status" value="1"/>
</dbReference>
<dbReference type="Proteomes" id="UP000688137">
    <property type="component" value="Unassembled WGS sequence"/>
</dbReference>
<keyword evidence="2" id="KW-1185">Reference proteome</keyword>
<comment type="caution">
    <text evidence="1">The sequence shown here is derived from an EMBL/GenBank/DDBJ whole genome shotgun (WGS) entry which is preliminary data.</text>
</comment>
<sequence>MLFIKSNYAMPQQLMILIYSCLVQHLRILNYFNSKLERQNNSNIIDIKKVRMDYNPQFTQIETSYYLWFFNASNIIWLSILMPNPKYMMKLISQVALHHIDGICSLVNQEITNQNSCLLWHMLTQNCLVAKFK</sequence>
<name>A0A8S1QTA0_PARPR</name>
<evidence type="ECO:0000313" key="2">
    <source>
        <dbReference type="Proteomes" id="UP000688137"/>
    </source>
</evidence>
<dbReference type="AlphaFoldDB" id="A0A8S1QTA0"/>